<dbReference type="AlphaFoldDB" id="A0A377DTK3"/>
<dbReference type="Proteomes" id="UP000254429">
    <property type="component" value="Unassembled WGS sequence"/>
</dbReference>
<evidence type="ECO:0000259" key="3">
    <source>
        <dbReference type="Pfam" id="PF00158"/>
    </source>
</evidence>
<gene>
    <name evidence="4" type="primary">dhaR_1</name>
    <name evidence="4" type="ORF">NCTC8500_03208</name>
</gene>
<dbReference type="GO" id="GO:0006355">
    <property type="term" value="P:regulation of DNA-templated transcription"/>
    <property type="evidence" value="ECO:0007669"/>
    <property type="project" value="InterPro"/>
</dbReference>
<feature type="domain" description="Sigma-54 factor interaction" evidence="3">
    <location>
        <begin position="6"/>
        <end position="43"/>
    </location>
</feature>
<keyword evidence="1" id="KW-0805">Transcription regulation</keyword>
<dbReference type="InterPro" id="IPR002078">
    <property type="entry name" value="Sigma_54_int"/>
</dbReference>
<keyword evidence="2" id="KW-0804">Transcription</keyword>
<organism evidence="4 5">
    <name type="scientific">Escherichia coli</name>
    <dbReference type="NCBI Taxonomy" id="562"/>
    <lineage>
        <taxon>Bacteria</taxon>
        <taxon>Pseudomonadati</taxon>
        <taxon>Pseudomonadota</taxon>
        <taxon>Gammaproteobacteria</taxon>
        <taxon>Enterobacterales</taxon>
        <taxon>Enterobacteriaceae</taxon>
        <taxon>Escherichia</taxon>
    </lineage>
</organism>
<protein>
    <submittedName>
        <fullName evidence="4">PTS-dependent dihydroxyacetone kinase operon regulator (Sigma-54 dependent transcriptional regulator)</fullName>
    </submittedName>
</protein>
<dbReference type="Pfam" id="PF00158">
    <property type="entry name" value="Sigma54_activat"/>
    <property type="match status" value="1"/>
</dbReference>
<sequence length="50" mass="5550">MGRLSRLELAHGGTLFLEKIEYLAVELQSALLQVIKQGVITRLVRGVNTN</sequence>
<dbReference type="SUPFAM" id="SSF52540">
    <property type="entry name" value="P-loop containing nucleoside triphosphate hydrolases"/>
    <property type="match status" value="1"/>
</dbReference>
<evidence type="ECO:0000313" key="4">
    <source>
        <dbReference type="EMBL" id="STM39393.1"/>
    </source>
</evidence>
<accession>A0A377DTK3</accession>
<dbReference type="InterPro" id="IPR025943">
    <property type="entry name" value="Sigma_54_int_dom_ATP-bd_2"/>
</dbReference>
<dbReference type="Gene3D" id="3.40.50.300">
    <property type="entry name" value="P-loop containing nucleotide triphosphate hydrolases"/>
    <property type="match status" value="1"/>
</dbReference>
<keyword evidence="4" id="KW-0808">Transferase</keyword>
<dbReference type="GO" id="GO:0016301">
    <property type="term" value="F:kinase activity"/>
    <property type="evidence" value="ECO:0007669"/>
    <property type="project" value="UniProtKB-KW"/>
</dbReference>
<reference evidence="4 5" key="1">
    <citation type="submission" date="2018-06" db="EMBL/GenBank/DDBJ databases">
        <authorList>
            <consortium name="Pathogen Informatics"/>
            <person name="Doyle S."/>
        </authorList>
    </citation>
    <scope>NUCLEOTIDE SEQUENCE [LARGE SCALE GENOMIC DNA]</scope>
    <source>
        <strain evidence="4 5">NCTC8500</strain>
    </source>
</reference>
<dbReference type="EMBL" id="UGFG01000001">
    <property type="protein sequence ID" value="STM39393.1"/>
    <property type="molecule type" value="Genomic_DNA"/>
</dbReference>
<keyword evidence="4" id="KW-0418">Kinase</keyword>
<evidence type="ECO:0000256" key="1">
    <source>
        <dbReference type="ARBA" id="ARBA00023015"/>
    </source>
</evidence>
<proteinExistence type="predicted"/>
<name>A0A377DTK3_ECOLX</name>
<dbReference type="InterPro" id="IPR027417">
    <property type="entry name" value="P-loop_NTPase"/>
</dbReference>
<dbReference type="PROSITE" id="PS00676">
    <property type="entry name" value="SIGMA54_INTERACT_2"/>
    <property type="match status" value="1"/>
</dbReference>
<dbReference type="GO" id="GO:0005524">
    <property type="term" value="F:ATP binding"/>
    <property type="evidence" value="ECO:0007669"/>
    <property type="project" value="InterPro"/>
</dbReference>
<evidence type="ECO:0000256" key="2">
    <source>
        <dbReference type="ARBA" id="ARBA00023163"/>
    </source>
</evidence>
<evidence type="ECO:0000313" key="5">
    <source>
        <dbReference type="Proteomes" id="UP000254429"/>
    </source>
</evidence>